<evidence type="ECO:0000313" key="11">
    <source>
        <dbReference type="Proteomes" id="UP000339690"/>
    </source>
</evidence>
<reference evidence="10 11" key="1">
    <citation type="submission" date="2019-11" db="EMBL/GenBank/DDBJ databases">
        <title>Gracilibacillus salitolerans sp. nov., a moderate halophile isolated from a saline soil in northwest China.</title>
        <authorList>
            <person name="Gan L."/>
        </authorList>
    </citation>
    <scope>NUCLEOTIDE SEQUENCE [LARGE SCALE GENOMIC DNA]</scope>
    <source>
        <strain evidence="10 11">SCU50</strain>
    </source>
</reference>
<keyword evidence="3" id="KW-0597">Phosphoprotein</keyword>
<dbReference type="GO" id="GO:0043565">
    <property type="term" value="F:sequence-specific DNA binding"/>
    <property type="evidence" value="ECO:0007669"/>
    <property type="project" value="InterPro"/>
</dbReference>
<dbReference type="PANTHER" id="PTHR42713:SF3">
    <property type="entry name" value="TRANSCRIPTIONAL REGULATORY PROTEIN HPTR"/>
    <property type="match status" value="1"/>
</dbReference>
<dbReference type="CDD" id="cd17536">
    <property type="entry name" value="REC_YesN-like"/>
    <property type="match status" value="1"/>
</dbReference>
<dbReference type="GO" id="GO:0000160">
    <property type="term" value="P:phosphorelay signal transduction system"/>
    <property type="evidence" value="ECO:0007669"/>
    <property type="project" value="UniProtKB-KW"/>
</dbReference>
<keyword evidence="2" id="KW-0963">Cytoplasm</keyword>
<keyword evidence="4" id="KW-0902">Two-component regulatory system</keyword>
<evidence type="ECO:0000256" key="4">
    <source>
        <dbReference type="ARBA" id="ARBA00023012"/>
    </source>
</evidence>
<proteinExistence type="predicted"/>
<keyword evidence="7" id="KW-0804">Transcription</keyword>
<evidence type="ECO:0000313" key="10">
    <source>
        <dbReference type="EMBL" id="QGH33990.1"/>
    </source>
</evidence>
<feature type="domain" description="Response regulatory" evidence="9">
    <location>
        <begin position="2"/>
        <end position="116"/>
    </location>
</feature>
<evidence type="ECO:0000256" key="5">
    <source>
        <dbReference type="ARBA" id="ARBA00023015"/>
    </source>
</evidence>
<evidence type="ECO:0000259" key="9">
    <source>
        <dbReference type="SMART" id="SM00448"/>
    </source>
</evidence>
<feature type="domain" description="HTH araC/xylS-type" evidence="8">
    <location>
        <begin position="435"/>
        <end position="518"/>
    </location>
</feature>
<evidence type="ECO:0000256" key="3">
    <source>
        <dbReference type="ARBA" id="ARBA00022553"/>
    </source>
</evidence>
<dbReference type="Pfam" id="PF12833">
    <property type="entry name" value="HTH_18"/>
    <property type="match status" value="1"/>
</dbReference>
<dbReference type="InterPro" id="IPR001789">
    <property type="entry name" value="Sig_transdc_resp-reg_receiver"/>
</dbReference>
<evidence type="ECO:0000256" key="2">
    <source>
        <dbReference type="ARBA" id="ARBA00022490"/>
    </source>
</evidence>
<dbReference type="SUPFAM" id="SSF46689">
    <property type="entry name" value="Homeodomain-like"/>
    <property type="match status" value="2"/>
</dbReference>
<keyword evidence="6" id="KW-0238">DNA-binding</keyword>
<sequence length="532" mass="62176">MYSLIVVDDEKVVRDGFRQFINWEELGFELIKDFEDGKEAKDFLQTNRVDVVMTDIEMLQISGIELSSYIYKKCPDTKTILVSGYKDFEYAKKAIEYNVSKYLIKPAELDEIKSLFQELKEELDQERKLKEMESHYKQKYENALPLLQEQLLLNIGSGNIKNKEELKLRMAAINLPTKIVDYSCAIIHTNVIDNVNGISHHQLTESLKVFFNQEKKGVYFITSSQNAELLRILVLSSHPKDIVISKINSVISEITTSMRRNFGIQISFEYGSIYSDIMELSRYISKDNLSNADDGNYQTTGLNIQEYREFIQEYKNFVPLIIKGEKEEVTEKLNVTMKKLSTLPIQEIQRLSIDLLSMITHVLVEMGVNIFTLNNGNSTYHQILHIDDIRGIQKYCNASLYEFISYFEKSKSNISSTHHLIEKAKKYINNNYYRDLSLEEVSEHVFLNHAYFSRLFKQLTGQNFSDYLTNIRIKKSIELLKENKYKTYEISEKVGYKSSKYFSRVFKQITGYTPREYCRKYVTESSFVNEIS</sequence>
<gene>
    <name evidence="10" type="ORF">GI584_08120</name>
</gene>
<dbReference type="AlphaFoldDB" id="A0A5Q2TJ67"/>
<dbReference type="Pfam" id="PF00072">
    <property type="entry name" value="Response_reg"/>
    <property type="match status" value="1"/>
</dbReference>
<dbReference type="PANTHER" id="PTHR42713">
    <property type="entry name" value="HISTIDINE KINASE-RELATED"/>
    <property type="match status" value="1"/>
</dbReference>
<dbReference type="InterPro" id="IPR051552">
    <property type="entry name" value="HptR"/>
</dbReference>
<dbReference type="RefSeq" id="WP_153790908.1">
    <property type="nucleotide sequence ID" value="NZ_CP045915.1"/>
</dbReference>
<comment type="subcellular location">
    <subcellularLocation>
        <location evidence="1">Cytoplasm</location>
    </subcellularLocation>
</comment>
<evidence type="ECO:0000256" key="1">
    <source>
        <dbReference type="ARBA" id="ARBA00004496"/>
    </source>
</evidence>
<name>A0A5Q2TJ67_9BACI</name>
<evidence type="ECO:0000259" key="8">
    <source>
        <dbReference type="SMART" id="SM00342"/>
    </source>
</evidence>
<organism evidence="10 11">
    <name type="scientific">Gracilibacillus salitolerans</name>
    <dbReference type="NCBI Taxonomy" id="2663022"/>
    <lineage>
        <taxon>Bacteria</taxon>
        <taxon>Bacillati</taxon>
        <taxon>Bacillota</taxon>
        <taxon>Bacilli</taxon>
        <taxon>Bacillales</taxon>
        <taxon>Bacillaceae</taxon>
        <taxon>Gracilibacillus</taxon>
    </lineage>
</organism>
<dbReference type="KEGG" id="grc:GI584_08120"/>
<evidence type="ECO:0000256" key="6">
    <source>
        <dbReference type="ARBA" id="ARBA00023125"/>
    </source>
</evidence>
<dbReference type="InterPro" id="IPR009057">
    <property type="entry name" value="Homeodomain-like_sf"/>
</dbReference>
<dbReference type="GO" id="GO:0005737">
    <property type="term" value="C:cytoplasm"/>
    <property type="evidence" value="ECO:0007669"/>
    <property type="project" value="UniProtKB-SubCell"/>
</dbReference>
<dbReference type="EMBL" id="CP045915">
    <property type="protein sequence ID" value="QGH33990.1"/>
    <property type="molecule type" value="Genomic_DNA"/>
</dbReference>
<accession>A0A5Q2TJ67</accession>
<dbReference type="InterPro" id="IPR018060">
    <property type="entry name" value="HTH_AraC"/>
</dbReference>
<keyword evidence="5" id="KW-0805">Transcription regulation</keyword>
<evidence type="ECO:0000256" key="7">
    <source>
        <dbReference type="ARBA" id="ARBA00023163"/>
    </source>
</evidence>
<dbReference type="Gene3D" id="1.10.10.60">
    <property type="entry name" value="Homeodomain-like"/>
    <property type="match status" value="2"/>
</dbReference>
<dbReference type="SUPFAM" id="SSF52172">
    <property type="entry name" value="CheY-like"/>
    <property type="match status" value="1"/>
</dbReference>
<keyword evidence="11" id="KW-1185">Reference proteome</keyword>
<dbReference type="GO" id="GO:0003700">
    <property type="term" value="F:DNA-binding transcription factor activity"/>
    <property type="evidence" value="ECO:0007669"/>
    <property type="project" value="InterPro"/>
</dbReference>
<protein>
    <submittedName>
        <fullName evidence="10">Response regulator</fullName>
    </submittedName>
</protein>
<dbReference type="InterPro" id="IPR011006">
    <property type="entry name" value="CheY-like_superfamily"/>
</dbReference>
<dbReference type="Proteomes" id="UP000339690">
    <property type="component" value="Chromosome"/>
</dbReference>
<dbReference type="Gene3D" id="3.40.50.2300">
    <property type="match status" value="1"/>
</dbReference>
<dbReference type="SMART" id="SM00342">
    <property type="entry name" value="HTH_ARAC"/>
    <property type="match status" value="1"/>
</dbReference>
<dbReference type="SMART" id="SM00448">
    <property type="entry name" value="REC"/>
    <property type="match status" value="1"/>
</dbReference>